<feature type="transmembrane region" description="Helical" evidence="8">
    <location>
        <begin position="418"/>
        <end position="437"/>
    </location>
</feature>
<feature type="transmembrane region" description="Helical" evidence="8">
    <location>
        <begin position="342"/>
        <end position="362"/>
    </location>
</feature>
<dbReference type="EMBL" id="AP018365">
    <property type="protein sequence ID" value="BBA96320.1"/>
    <property type="molecule type" value="Genomic_DNA"/>
</dbReference>
<feature type="transmembrane region" description="Helical" evidence="8">
    <location>
        <begin position="125"/>
        <end position="145"/>
    </location>
</feature>
<dbReference type="PANTHER" id="PTHR42718">
    <property type="entry name" value="MAJOR FACILITATOR SUPERFAMILY MULTIDRUG TRANSPORTER MFSC"/>
    <property type="match status" value="1"/>
</dbReference>
<proteinExistence type="predicted"/>
<keyword evidence="4 8" id="KW-0812">Transmembrane</keyword>
<evidence type="ECO:0000256" key="4">
    <source>
        <dbReference type="ARBA" id="ARBA00022692"/>
    </source>
</evidence>
<reference evidence="10 11" key="2">
    <citation type="journal article" date="2011" name="J. Antibiot.">
        <title>Furaquinocins I and J: novel polyketide isoprenoid hybrid compounds from Streptomyces reveromyceticus SN-593.</title>
        <authorList>
            <person name="Panthee S."/>
            <person name="Takahashi S."/>
            <person name="Takagi H."/>
            <person name="Nogawa T."/>
            <person name="Oowada E."/>
            <person name="Uramoto M."/>
            <person name="Osada H."/>
        </authorList>
    </citation>
    <scope>NUCLEOTIDE SEQUENCE [LARGE SCALE GENOMIC DNA]</scope>
    <source>
        <strain evidence="10 11">SN-593</strain>
    </source>
</reference>
<feature type="transmembrane region" description="Helical" evidence="8">
    <location>
        <begin position="157"/>
        <end position="177"/>
    </location>
</feature>
<dbReference type="GO" id="GO:0022857">
    <property type="term" value="F:transmembrane transporter activity"/>
    <property type="evidence" value="ECO:0007669"/>
    <property type="project" value="InterPro"/>
</dbReference>
<dbReference type="GO" id="GO:0046677">
    <property type="term" value="P:response to antibiotic"/>
    <property type="evidence" value="ECO:0007669"/>
    <property type="project" value="UniProtKB-KW"/>
</dbReference>
<feature type="transmembrane region" description="Helical" evidence="8">
    <location>
        <begin position="477"/>
        <end position="495"/>
    </location>
</feature>
<dbReference type="InterPro" id="IPR011701">
    <property type="entry name" value="MFS"/>
</dbReference>
<gene>
    <name evidence="10" type="ORF">RVR_1563</name>
</gene>
<keyword evidence="11" id="KW-1185">Reference proteome</keyword>
<evidence type="ECO:0000256" key="2">
    <source>
        <dbReference type="ARBA" id="ARBA00022448"/>
    </source>
</evidence>
<organism evidence="10 11">
    <name type="scientific">Actinacidiphila reveromycinica</name>
    <dbReference type="NCBI Taxonomy" id="659352"/>
    <lineage>
        <taxon>Bacteria</taxon>
        <taxon>Bacillati</taxon>
        <taxon>Actinomycetota</taxon>
        <taxon>Actinomycetes</taxon>
        <taxon>Kitasatosporales</taxon>
        <taxon>Streptomycetaceae</taxon>
        <taxon>Actinacidiphila</taxon>
    </lineage>
</organism>
<evidence type="ECO:0000256" key="1">
    <source>
        <dbReference type="ARBA" id="ARBA00004651"/>
    </source>
</evidence>
<feature type="transmembrane region" description="Helical" evidence="8">
    <location>
        <begin position="374"/>
        <end position="397"/>
    </location>
</feature>
<comment type="subcellular location">
    <subcellularLocation>
        <location evidence="1">Cell membrane</location>
        <topology evidence="1">Multi-pass membrane protein</topology>
    </subcellularLocation>
</comment>
<feature type="domain" description="Major facilitator superfamily (MFS) profile" evidence="9">
    <location>
        <begin position="28"/>
        <end position="501"/>
    </location>
</feature>
<protein>
    <submittedName>
        <fullName evidence="10">Putative transmembrane efflux protein</fullName>
    </submittedName>
</protein>
<dbReference type="Gene3D" id="1.20.1250.20">
    <property type="entry name" value="MFS general substrate transporter like domains"/>
    <property type="match status" value="1"/>
</dbReference>
<evidence type="ECO:0000259" key="9">
    <source>
        <dbReference type="PROSITE" id="PS50850"/>
    </source>
</evidence>
<evidence type="ECO:0000256" key="8">
    <source>
        <dbReference type="SAM" id="Phobius"/>
    </source>
</evidence>
<dbReference type="KEGG" id="arev:RVR_1563"/>
<dbReference type="PROSITE" id="PS50850">
    <property type="entry name" value="MFS"/>
    <property type="match status" value="1"/>
</dbReference>
<dbReference type="RefSeq" id="WP_202232773.1">
    <property type="nucleotide sequence ID" value="NZ_AP018365.1"/>
</dbReference>
<feature type="transmembrane region" description="Helical" evidence="8">
    <location>
        <begin position="183"/>
        <end position="203"/>
    </location>
</feature>
<feature type="transmembrane region" description="Helical" evidence="8">
    <location>
        <begin position="240"/>
        <end position="262"/>
    </location>
</feature>
<feature type="transmembrane region" description="Helical" evidence="8">
    <location>
        <begin position="313"/>
        <end position="330"/>
    </location>
</feature>
<keyword evidence="6 8" id="KW-0472">Membrane</keyword>
<feature type="transmembrane region" description="Helical" evidence="8">
    <location>
        <begin position="94"/>
        <end position="113"/>
    </location>
</feature>
<dbReference type="Gene3D" id="1.20.1720.10">
    <property type="entry name" value="Multidrug resistance protein D"/>
    <property type="match status" value="1"/>
</dbReference>
<dbReference type="AlphaFoldDB" id="A0A7U3VM75"/>
<dbReference type="SUPFAM" id="SSF103473">
    <property type="entry name" value="MFS general substrate transporter"/>
    <property type="match status" value="1"/>
</dbReference>
<feature type="transmembrane region" description="Helical" evidence="8">
    <location>
        <begin position="215"/>
        <end position="234"/>
    </location>
</feature>
<dbReference type="CDD" id="cd17321">
    <property type="entry name" value="MFS_MMR_MDR_like"/>
    <property type="match status" value="1"/>
</dbReference>
<feature type="transmembrane region" description="Helical" evidence="8">
    <location>
        <begin position="62"/>
        <end position="82"/>
    </location>
</feature>
<dbReference type="Pfam" id="PF07690">
    <property type="entry name" value="MFS_1"/>
    <property type="match status" value="1"/>
</dbReference>
<feature type="transmembrane region" description="Helical" evidence="8">
    <location>
        <begin position="283"/>
        <end position="301"/>
    </location>
</feature>
<feature type="transmembrane region" description="Helical" evidence="8">
    <location>
        <begin position="27"/>
        <end position="50"/>
    </location>
</feature>
<reference evidence="10 11" key="4">
    <citation type="journal article" date="2020" name="Sci. Rep.">
        <title>beta-carboline chemical signals induce reveromycin production through a LuxR family regulator in Streptomyces sp. SN-593.</title>
        <authorList>
            <person name="Panthee S."/>
            <person name="Kito N."/>
            <person name="Hayashi T."/>
            <person name="Shimizu T."/>
            <person name="Ishikawa J."/>
            <person name="Hamamoto H."/>
            <person name="Osada H."/>
            <person name="Takahashi S."/>
        </authorList>
    </citation>
    <scope>NUCLEOTIDE SEQUENCE [LARGE SCALE GENOMIC DNA]</scope>
    <source>
        <strain evidence="10 11">SN-593</strain>
    </source>
</reference>
<evidence type="ECO:0000256" key="7">
    <source>
        <dbReference type="ARBA" id="ARBA00023251"/>
    </source>
</evidence>
<evidence type="ECO:0000256" key="6">
    <source>
        <dbReference type="ARBA" id="ARBA00023136"/>
    </source>
</evidence>
<keyword evidence="2" id="KW-0813">Transport</keyword>
<evidence type="ECO:0000313" key="11">
    <source>
        <dbReference type="Proteomes" id="UP000595703"/>
    </source>
</evidence>
<dbReference type="Proteomes" id="UP000595703">
    <property type="component" value="Chromosome"/>
</dbReference>
<dbReference type="GO" id="GO:0005886">
    <property type="term" value="C:plasma membrane"/>
    <property type="evidence" value="ECO:0007669"/>
    <property type="project" value="UniProtKB-SubCell"/>
</dbReference>
<dbReference type="PANTHER" id="PTHR42718:SF46">
    <property type="entry name" value="BLR6921 PROTEIN"/>
    <property type="match status" value="1"/>
</dbReference>
<evidence type="ECO:0000256" key="5">
    <source>
        <dbReference type="ARBA" id="ARBA00022989"/>
    </source>
</evidence>
<keyword evidence="3" id="KW-1003">Cell membrane</keyword>
<evidence type="ECO:0000256" key="3">
    <source>
        <dbReference type="ARBA" id="ARBA00022475"/>
    </source>
</evidence>
<keyword evidence="5 8" id="KW-1133">Transmembrane helix</keyword>
<accession>A0A7U3VM75</accession>
<evidence type="ECO:0000313" key="10">
    <source>
        <dbReference type="EMBL" id="BBA96320.1"/>
    </source>
</evidence>
<reference evidence="10 11" key="1">
    <citation type="journal article" date="2010" name="J. Bacteriol.">
        <title>Biochemical characterization of a novel indole prenyltransferase from Streptomyces sp. SN-593.</title>
        <authorList>
            <person name="Takahashi S."/>
            <person name="Takagi H."/>
            <person name="Toyoda A."/>
            <person name="Uramoto M."/>
            <person name="Nogawa T."/>
            <person name="Ueki M."/>
            <person name="Sakaki Y."/>
            <person name="Osada H."/>
        </authorList>
    </citation>
    <scope>NUCLEOTIDE SEQUENCE [LARGE SCALE GENOMIC DNA]</scope>
    <source>
        <strain evidence="10 11">SN-593</strain>
    </source>
</reference>
<keyword evidence="7" id="KW-0046">Antibiotic resistance</keyword>
<reference evidence="10 11" key="3">
    <citation type="journal article" date="2011" name="Nat. Chem. Biol.">
        <title>Reveromycin A biosynthesis uses RevG and RevJ for stereospecific spiroacetal formation.</title>
        <authorList>
            <person name="Takahashi S."/>
            <person name="Toyoda A."/>
            <person name="Sekiyama Y."/>
            <person name="Takagi H."/>
            <person name="Nogawa T."/>
            <person name="Uramoto M."/>
            <person name="Suzuki R."/>
            <person name="Koshino H."/>
            <person name="Kumano T."/>
            <person name="Panthee S."/>
            <person name="Dairi T."/>
            <person name="Ishikawa J."/>
            <person name="Ikeda H."/>
            <person name="Sakaki Y."/>
            <person name="Osada H."/>
        </authorList>
    </citation>
    <scope>NUCLEOTIDE SEQUENCE [LARGE SCALE GENOMIC DNA]</scope>
    <source>
        <strain evidence="10 11">SN-593</strain>
    </source>
</reference>
<dbReference type="InterPro" id="IPR020846">
    <property type="entry name" value="MFS_dom"/>
</dbReference>
<sequence length="505" mass="49917">MPIHATISGHAPAAGGRPAPGSAAPRGLTAVMCACVVLVVGMVAAINLAVPLLASSGLHPSASALIWIVDTYVVVFACLVIPGGAAGDRFGRKGVLLAGLVLFAGGALLSAVAPDMPLLLAGRAVTGVGAAAVLPNTLAVLLLAVPAERRGAAVATWASMTGIGGVVGNVGGGAVLTGGSWRWLFAAAVPVALLLAALTGRVAPVSARHDRRLDPLGAALLVAASVALLLGIVQGPEQGWGSPVVVAGFACSAVLFAVWTLVELRARQPLLDPRLLRVPALRSACLGMTAVFFGMFALFYVNASFLQYGKGYGVLRTGLGIVPLTVPIVVGARRSGHLARRIGLDATLALAFACVGGGLLGLSTSGADTSYAAYAGWLLATGAGVALALPTLSGAIAGSLPTAQAGVGAGLQATTREFGSALGVAVIGTVLTARFTAALPPDVRSAGHPHTVAQALAAAPADRAPAVVTAFTSAADAGLRVIGVAVLVAGALVLLQSRSAGRATR</sequence>
<name>A0A7U3VM75_9ACTN</name>
<dbReference type="InterPro" id="IPR036259">
    <property type="entry name" value="MFS_trans_sf"/>
</dbReference>